<feature type="domain" description="AB hydrolase-1" evidence="1">
    <location>
        <begin position="36"/>
        <end position="259"/>
    </location>
</feature>
<gene>
    <name evidence="2" type="ORF">ACFFJ8_23895</name>
</gene>
<dbReference type="PANTHER" id="PTHR43433:SF5">
    <property type="entry name" value="AB HYDROLASE-1 DOMAIN-CONTAINING PROTEIN"/>
    <property type="match status" value="1"/>
</dbReference>
<organism evidence="2 3">
    <name type="scientific">Paenibacillus mendelii</name>
    <dbReference type="NCBI Taxonomy" id="206163"/>
    <lineage>
        <taxon>Bacteria</taxon>
        <taxon>Bacillati</taxon>
        <taxon>Bacillota</taxon>
        <taxon>Bacilli</taxon>
        <taxon>Bacillales</taxon>
        <taxon>Paenibacillaceae</taxon>
        <taxon>Paenibacillus</taxon>
    </lineage>
</organism>
<dbReference type="InterPro" id="IPR029058">
    <property type="entry name" value="AB_hydrolase_fold"/>
</dbReference>
<comment type="caution">
    <text evidence="2">The sequence shown here is derived from an EMBL/GenBank/DDBJ whole genome shotgun (WGS) entry which is preliminary data.</text>
</comment>
<dbReference type="GO" id="GO:0016787">
    <property type="term" value="F:hydrolase activity"/>
    <property type="evidence" value="ECO:0007669"/>
    <property type="project" value="UniProtKB-KW"/>
</dbReference>
<dbReference type="InterPro" id="IPR000073">
    <property type="entry name" value="AB_hydrolase_1"/>
</dbReference>
<dbReference type="EMBL" id="JBHLVF010000041">
    <property type="protein sequence ID" value="MFC0394390.1"/>
    <property type="molecule type" value="Genomic_DNA"/>
</dbReference>
<reference evidence="2 3" key="1">
    <citation type="submission" date="2024-09" db="EMBL/GenBank/DDBJ databases">
        <authorList>
            <person name="Sun Q."/>
            <person name="Mori K."/>
        </authorList>
    </citation>
    <scope>NUCLEOTIDE SEQUENCE [LARGE SCALE GENOMIC DNA]</scope>
    <source>
        <strain evidence="2 3">CCM 4839</strain>
    </source>
</reference>
<evidence type="ECO:0000259" key="1">
    <source>
        <dbReference type="Pfam" id="PF12697"/>
    </source>
</evidence>
<dbReference type="SUPFAM" id="SSF53474">
    <property type="entry name" value="alpha/beta-Hydrolases"/>
    <property type="match status" value="1"/>
</dbReference>
<dbReference type="Gene3D" id="3.40.50.1820">
    <property type="entry name" value="alpha/beta hydrolase"/>
    <property type="match status" value="1"/>
</dbReference>
<dbReference type="Pfam" id="PF12697">
    <property type="entry name" value="Abhydrolase_6"/>
    <property type="match status" value="1"/>
</dbReference>
<dbReference type="Proteomes" id="UP001589818">
    <property type="component" value="Unassembled WGS sequence"/>
</dbReference>
<protein>
    <submittedName>
        <fullName evidence="2">Alpha/beta fold hydrolase</fullName>
    </submittedName>
</protein>
<evidence type="ECO:0000313" key="3">
    <source>
        <dbReference type="Proteomes" id="UP001589818"/>
    </source>
</evidence>
<sequence length="267" mass="28722">MLTVISKDGTQIAYEKIGSGPAIIVVAAAAADHNDATPLAQQLAQSFTVYNYDRRGRGNSTDNSSTYTVDREIEDIEALIHVIGETPSLFGSSAGAVLALEAADKLDNRIAKLALYEPPFIINDGRAPVPADYIQNLNKLVHDGNRSDAVEYFMTAAIGVPAEFLDYMKADPSWGNMEGMAHTLAYDGLIMGDTQSGKPLPTDRWHVHVPTLVMTGENSEPFIQSAAKALVELLPHGEYRALPGQDHSAVMMAPDVLAGAITEFIQP</sequence>
<proteinExistence type="predicted"/>
<keyword evidence="3" id="KW-1185">Reference proteome</keyword>
<dbReference type="InterPro" id="IPR050471">
    <property type="entry name" value="AB_hydrolase"/>
</dbReference>
<keyword evidence="2" id="KW-0378">Hydrolase</keyword>
<dbReference type="PANTHER" id="PTHR43433">
    <property type="entry name" value="HYDROLASE, ALPHA/BETA FOLD FAMILY PROTEIN"/>
    <property type="match status" value="1"/>
</dbReference>
<name>A0ABV6JHT8_9BACL</name>
<dbReference type="RefSeq" id="WP_204815534.1">
    <property type="nucleotide sequence ID" value="NZ_JANHOF010000001.1"/>
</dbReference>
<evidence type="ECO:0000313" key="2">
    <source>
        <dbReference type="EMBL" id="MFC0394390.1"/>
    </source>
</evidence>
<accession>A0ABV6JHT8</accession>